<evidence type="ECO:0000313" key="3">
    <source>
        <dbReference type="Proteomes" id="UP000030762"/>
    </source>
</evidence>
<dbReference type="RefSeq" id="XP_008611165.1">
    <property type="nucleotide sequence ID" value="XM_008612943.1"/>
</dbReference>
<dbReference type="EMBL" id="JH767151">
    <property type="protein sequence ID" value="EQC35415.1"/>
    <property type="molecule type" value="Genomic_DNA"/>
</dbReference>
<name>T0QNL9_SAPDV</name>
<protein>
    <submittedName>
        <fullName evidence="2">Uncharacterized protein</fullName>
    </submittedName>
</protein>
<dbReference type="GeneID" id="19947852"/>
<accession>T0QNL9</accession>
<proteinExistence type="predicted"/>
<dbReference type="Proteomes" id="UP000030762">
    <property type="component" value="Unassembled WGS sequence"/>
</dbReference>
<gene>
    <name evidence="2" type="ORF">SDRG_07125</name>
</gene>
<keyword evidence="3" id="KW-1185">Reference proteome</keyword>
<sequence length="63" mass="6892">MLHGAPPKPPRHTLFARHMSLSSSESTSRERQPKTRVVPHDAATTTRPAAAVAALELQDINDH</sequence>
<evidence type="ECO:0000313" key="2">
    <source>
        <dbReference type="EMBL" id="EQC35415.1"/>
    </source>
</evidence>
<evidence type="ECO:0000256" key="1">
    <source>
        <dbReference type="SAM" id="MobiDB-lite"/>
    </source>
</evidence>
<feature type="region of interest" description="Disordered" evidence="1">
    <location>
        <begin position="1"/>
        <end position="46"/>
    </location>
</feature>
<organism evidence="2 3">
    <name type="scientific">Saprolegnia diclina (strain VS20)</name>
    <dbReference type="NCBI Taxonomy" id="1156394"/>
    <lineage>
        <taxon>Eukaryota</taxon>
        <taxon>Sar</taxon>
        <taxon>Stramenopiles</taxon>
        <taxon>Oomycota</taxon>
        <taxon>Saprolegniomycetes</taxon>
        <taxon>Saprolegniales</taxon>
        <taxon>Saprolegniaceae</taxon>
        <taxon>Saprolegnia</taxon>
    </lineage>
</organism>
<reference evidence="2 3" key="1">
    <citation type="submission" date="2012-04" db="EMBL/GenBank/DDBJ databases">
        <title>The Genome Sequence of Saprolegnia declina VS20.</title>
        <authorList>
            <consortium name="The Broad Institute Genome Sequencing Platform"/>
            <person name="Russ C."/>
            <person name="Nusbaum C."/>
            <person name="Tyler B."/>
            <person name="van West P."/>
            <person name="Dieguez-Uribeondo J."/>
            <person name="de Bruijn I."/>
            <person name="Tripathy S."/>
            <person name="Jiang R."/>
            <person name="Young S.K."/>
            <person name="Zeng Q."/>
            <person name="Gargeya S."/>
            <person name="Fitzgerald M."/>
            <person name="Haas B."/>
            <person name="Abouelleil A."/>
            <person name="Alvarado L."/>
            <person name="Arachchi H.M."/>
            <person name="Berlin A."/>
            <person name="Chapman S.B."/>
            <person name="Goldberg J."/>
            <person name="Griggs A."/>
            <person name="Gujja S."/>
            <person name="Hansen M."/>
            <person name="Howarth C."/>
            <person name="Imamovic A."/>
            <person name="Larimer J."/>
            <person name="McCowen C."/>
            <person name="Montmayeur A."/>
            <person name="Murphy C."/>
            <person name="Neiman D."/>
            <person name="Pearson M."/>
            <person name="Priest M."/>
            <person name="Roberts A."/>
            <person name="Saif S."/>
            <person name="Shea T."/>
            <person name="Sisk P."/>
            <person name="Sykes S."/>
            <person name="Wortman J."/>
            <person name="Nusbaum C."/>
            <person name="Birren B."/>
        </authorList>
    </citation>
    <scope>NUCLEOTIDE SEQUENCE [LARGE SCALE GENOMIC DNA]</scope>
    <source>
        <strain evidence="2 3">VS20</strain>
    </source>
</reference>
<dbReference type="InParanoid" id="T0QNL9"/>
<dbReference type="VEuPathDB" id="FungiDB:SDRG_07125"/>
<dbReference type="AlphaFoldDB" id="T0QNL9"/>